<sequence length="133" mass="14980">MTAYLTTRAGFIITAKDVSALAKFYVEGFDFELTTMFEDPPYAILVKEGMRLSLTEDGTRGDDIPEFTFSLDTNRDARSTCMVLEVDSCDAARAELESRGVTMRSETFRPPWGGARFFCEDPEHNLIEIEELA</sequence>
<dbReference type="KEGG" id="ldn:H9L06_08470"/>
<evidence type="ECO:0000313" key="2">
    <source>
        <dbReference type="EMBL" id="QNN62307.1"/>
    </source>
</evidence>
<protein>
    <submittedName>
        <fullName evidence="2">VOC family protein</fullName>
    </submittedName>
</protein>
<dbReference type="SUPFAM" id="SSF54593">
    <property type="entry name" value="Glyoxalase/Bleomycin resistance protein/Dihydroxybiphenyl dioxygenase"/>
    <property type="match status" value="1"/>
</dbReference>
<dbReference type="Proteomes" id="UP000515934">
    <property type="component" value="Chromosome"/>
</dbReference>
<dbReference type="InterPro" id="IPR037523">
    <property type="entry name" value="VOC_core"/>
</dbReference>
<reference evidence="2 3" key="1">
    <citation type="submission" date="2020-08" db="EMBL/GenBank/DDBJ databases">
        <title>Genome sequence of Leucobacter denitrificans KACC 14055T.</title>
        <authorList>
            <person name="Hyun D.-W."/>
            <person name="Bae J.-W."/>
        </authorList>
    </citation>
    <scope>NUCLEOTIDE SEQUENCE [LARGE SCALE GENOMIC DNA]</scope>
    <source>
        <strain evidence="2 3">KACC 14055</strain>
    </source>
</reference>
<dbReference type="InterPro" id="IPR004360">
    <property type="entry name" value="Glyas_Fos-R_dOase_dom"/>
</dbReference>
<dbReference type="EMBL" id="CP060716">
    <property type="protein sequence ID" value="QNN62307.1"/>
    <property type="molecule type" value="Genomic_DNA"/>
</dbReference>
<proteinExistence type="predicted"/>
<dbReference type="RefSeq" id="WP_187554778.1">
    <property type="nucleotide sequence ID" value="NZ_CP060716.1"/>
</dbReference>
<dbReference type="Pfam" id="PF00903">
    <property type="entry name" value="Glyoxalase"/>
    <property type="match status" value="1"/>
</dbReference>
<name>A0A7G9S382_9MICO</name>
<dbReference type="Gene3D" id="3.10.180.10">
    <property type="entry name" value="2,3-Dihydroxybiphenyl 1,2-Dioxygenase, domain 1"/>
    <property type="match status" value="1"/>
</dbReference>
<dbReference type="AlphaFoldDB" id="A0A7G9S382"/>
<evidence type="ECO:0000259" key="1">
    <source>
        <dbReference type="PROSITE" id="PS51819"/>
    </source>
</evidence>
<dbReference type="PROSITE" id="PS51819">
    <property type="entry name" value="VOC"/>
    <property type="match status" value="1"/>
</dbReference>
<accession>A0A7G9S382</accession>
<organism evidence="2 3">
    <name type="scientific">Leucobacter denitrificans</name>
    <dbReference type="NCBI Taxonomy" id="683042"/>
    <lineage>
        <taxon>Bacteria</taxon>
        <taxon>Bacillati</taxon>
        <taxon>Actinomycetota</taxon>
        <taxon>Actinomycetes</taxon>
        <taxon>Micrococcales</taxon>
        <taxon>Microbacteriaceae</taxon>
        <taxon>Leucobacter</taxon>
    </lineage>
</organism>
<evidence type="ECO:0000313" key="3">
    <source>
        <dbReference type="Proteomes" id="UP000515934"/>
    </source>
</evidence>
<gene>
    <name evidence="2" type="ORF">H9L06_08470</name>
</gene>
<keyword evidence="3" id="KW-1185">Reference proteome</keyword>
<feature type="domain" description="VOC" evidence="1">
    <location>
        <begin position="7"/>
        <end position="132"/>
    </location>
</feature>
<dbReference type="InterPro" id="IPR029068">
    <property type="entry name" value="Glyas_Bleomycin-R_OHBP_Dase"/>
</dbReference>